<keyword evidence="2" id="KW-1185">Reference proteome</keyword>
<comment type="caution">
    <text evidence="1">The sequence shown here is derived from an EMBL/GenBank/DDBJ whole genome shotgun (WGS) entry which is preliminary data.</text>
</comment>
<name>A0ABU0TT30_MICTR</name>
<evidence type="ECO:0000313" key="1">
    <source>
        <dbReference type="EMBL" id="MDQ1122087.1"/>
    </source>
</evidence>
<reference evidence="1 2" key="1">
    <citation type="submission" date="2023-07" db="EMBL/GenBank/DDBJ databases">
        <title>Functional and genomic diversity of the sorghum phyllosphere microbiome.</title>
        <authorList>
            <person name="Shade A."/>
        </authorList>
    </citation>
    <scope>NUCLEOTIDE SEQUENCE [LARGE SCALE GENOMIC DNA]</scope>
    <source>
        <strain evidence="1 2">SORGH_AS_1207</strain>
    </source>
</reference>
<accession>A0ABU0TT30</accession>
<proteinExistence type="predicted"/>
<dbReference type="Proteomes" id="UP001226691">
    <property type="component" value="Unassembled WGS sequence"/>
</dbReference>
<protein>
    <submittedName>
        <fullName evidence="1">Uncharacterized protein</fullName>
    </submittedName>
</protein>
<dbReference type="EMBL" id="JAUTBF010000001">
    <property type="protein sequence ID" value="MDQ1122087.1"/>
    <property type="molecule type" value="Genomic_DNA"/>
</dbReference>
<organism evidence="1 2">
    <name type="scientific">Microbacterium trichothecenolyticum</name>
    <name type="common">Aureobacterium trichothecenolyticum</name>
    <dbReference type="NCBI Taxonomy" id="69370"/>
    <lineage>
        <taxon>Bacteria</taxon>
        <taxon>Bacillati</taxon>
        <taxon>Actinomycetota</taxon>
        <taxon>Actinomycetes</taxon>
        <taxon>Micrococcales</taxon>
        <taxon>Microbacteriaceae</taxon>
        <taxon>Microbacterium</taxon>
    </lineage>
</organism>
<sequence>MSIATMEPAPACAPMSDAVKIEFEMTGPGADTYTMDFSLCTSTTTSCCAGGRRKN</sequence>
<evidence type="ECO:0000313" key="2">
    <source>
        <dbReference type="Proteomes" id="UP001226691"/>
    </source>
</evidence>
<gene>
    <name evidence="1" type="ORF">QE412_000660</name>
</gene>